<keyword evidence="2" id="KW-0547">Nucleotide-binding</keyword>
<dbReference type="Pfam" id="PF13173">
    <property type="entry name" value="AAA_14"/>
    <property type="match status" value="1"/>
</dbReference>
<dbReference type="AlphaFoldDB" id="A0A3E3ITW8"/>
<dbReference type="EMBL" id="QVME01000001">
    <property type="protein sequence ID" value="RGE70515.1"/>
    <property type="molecule type" value="Genomic_DNA"/>
</dbReference>
<sequence>MPKQPPMKLDFETSVITGKGLSALAQGVEGWERRDCFGQLEDYLYSAERDRVCLVYGLRRTGKTTMLRQAIGRMAPEDFRRAAYIKARRSDTMAMVNRDLKKLFEAGFQYAFLDEATLMKDFIDSAALFSDVYAAMGMKIVLSGTDSLGFWLAMDQELYDRAKPIHTTFIPYREYSRLLGIDSIDEYIRYGGTLRAGETAFDDADANAQDASFRDNESTRRYIDTAICKNIQHSLACYEAGGHFRHLYSLYEAGELTSAINRIIEDMNHRFLISVLTEDFTSHDLRLTAANLRKERDPQKRTAILDTIDTEAVTRRLMELLDIRNQEEQSIGITQAHINEIKEYLTALELIVDCPIETTDPDAEPVEHILFTQPGMRYCQAQALVHSLMKDRTFSSLSEQEKSRVSERILEEVRGRMLEDIVLLETMKAADQNHYIFKLQFSAGEFDMVVYDKKENCCEIFEIKHSKEQVAGQYRHLIDKDKCRQAEARFGPIRGRYVLYRGEDFQAEQGVQYRNVENFLKKLPELEILHSPENEDPELRPVLGG</sequence>
<dbReference type="InterPro" id="IPR041682">
    <property type="entry name" value="AAA_14"/>
</dbReference>
<evidence type="ECO:0000259" key="1">
    <source>
        <dbReference type="Pfam" id="PF13173"/>
    </source>
</evidence>
<dbReference type="InterPro" id="IPR027417">
    <property type="entry name" value="P-loop_NTPase"/>
</dbReference>
<name>A0A3E3ITW8_9FIRM</name>
<dbReference type="SUPFAM" id="SSF52540">
    <property type="entry name" value="P-loop containing nucleoside triphosphate hydrolases"/>
    <property type="match status" value="1"/>
</dbReference>
<gene>
    <name evidence="2" type="ORF">DXC40_04885</name>
</gene>
<dbReference type="RefSeq" id="WP_117546287.1">
    <property type="nucleotide sequence ID" value="NZ_QVME01000001.1"/>
</dbReference>
<keyword evidence="2" id="KW-0067">ATP-binding</keyword>
<dbReference type="Gene3D" id="3.40.50.300">
    <property type="entry name" value="P-loop containing nucleotide triphosphate hydrolases"/>
    <property type="match status" value="1"/>
</dbReference>
<evidence type="ECO:0000313" key="2">
    <source>
        <dbReference type="EMBL" id="RGE70515.1"/>
    </source>
</evidence>
<dbReference type="PANTHER" id="PTHR33295:SF18">
    <property type="entry name" value="AAA+ ATPASE DOMAIN-CONTAINING PROTEIN"/>
    <property type="match status" value="1"/>
</dbReference>
<feature type="domain" description="AAA" evidence="1">
    <location>
        <begin position="50"/>
        <end position="175"/>
    </location>
</feature>
<protein>
    <submittedName>
        <fullName evidence="2">ATP-binding protein</fullName>
    </submittedName>
</protein>
<organism evidence="2 3">
    <name type="scientific">Anaerotruncus colihominis</name>
    <dbReference type="NCBI Taxonomy" id="169435"/>
    <lineage>
        <taxon>Bacteria</taxon>
        <taxon>Bacillati</taxon>
        <taxon>Bacillota</taxon>
        <taxon>Clostridia</taxon>
        <taxon>Eubacteriales</taxon>
        <taxon>Oscillospiraceae</taxon>
        <taxon>Anaerotruncus</taxon>
    </lineage>
</organism>
<evidence type="ECO:0000313" key="3">
    <source>
        <dbReference type="Proteomes" id="UP000260828"/>
    </source>
</evidence>
<dbReference type="GO" id="GO:0005524">
    <property type="term" value="F:ATP binding"/>
    <property type="evidence" value="ECO:0007669"/>
    <property type="project" value="UniProtKB-KW"/>
</dbReference>
<dbReference type="PANTHER" id="PTHR33295">
    <property type="entry name" value="ATPASE"/>
    <property type="match status" value="1"/>
</dbReference>
<proteinExistence type="predicted"/>
<dbReference type="Proteomes" id="UP000260828">
    <property type="component" value="Unassembled WGS sequence"/>
</dbReference>
<reference evidence="2 3" key="1">
    <citation type="submission" date="2018-08" db="EMBL/GenBank/DDBJ databases">
        <title>A genome reference for cultivated species of the human gut microbiota.</title>
        <authorList>
            <person name="Zou Y."/>
            <person name="Xue W."/>
            <person name="Luo G."/>
        </authorList>
    </citation>
    <scope>NUCLEOTIDE SEQUENCE [LARGE SCALE GENOMIC DNA]</scope>
    <source>
        <strain evidence="2 3">TF05-12AC</strain>
    </source>
</reference>
<comment type="caution">
    <text evidence="2">The sequence shown here is derived from an EMBL/GenBank/DDBJ whole genome shotgun (WGS) entry which is preliminary data.</text>
</comment>
<accession>A0A3E3ITW8</accession>